<keyword evidence="3" id="KW-0472">Membrane</keyword>
<keyword evidence="2" id="KW-0597">Phosphoprotein</keyword>
<evidence type="ECO:0000313" key="5">
    <source>
        <dbReference type="EMBL" id="KAJ4010940.1"/>
    </source>
</evidence>
<dbReference type="Pfam" id="PF00501">
    <property type="entry name" value="AMP-binding"/>
    <property type="match status" value="1"/>
</dbReference>
<dbReference type="GO" id="GO:0005737">
    <property type="term" value="C:cytoplasm"/>
    <property type="evidence" value="ECO:0007669"/>
    <property type="project" value="TreeGrafter"/>
</dbReference>
<keyword evidence="3" id="KW-1133">Transmembrane helix</keyword>
<dbReference type="PANTHER" id="PTHR45527:SF12">
    <property type="entry name" value="NONRIBOSOMAL PEPTIDE SYNTHETASE IVOA"/>
    <property type="match status" value="1"/>
</dbReference>
<comment type="caution">
    <text evidence="5">The sequence shown here is derived from an EMBL/GenBank/DDBJ whole genome shotgun (WGS) entry which is preliminary data.</text>
</comment>
<evidence type="ECO:0000313" key="6">
    <source>
        <dbReference type="Proteomes" id="UP001152130"/>
    </source>
</evidence>
<evidence type="ECO:0000256" key="2">
    <source>
        <dbReference type="ARBA" id="ARBA00022553"/>
    </source>
</evidence>
<evidence type="ECO:0000256" key="1">
    <source>
        <dbReference type="ARBA" id="ARBA00022450"/>
    </source>
</evidence>
<keyword evidence="3" id="KW-0812">Transmembrane</keyword>
<name>A0A9W8PMF4_9HYPO</name>
<dbReference type="GO" id="GO:0043041">
    <property type="term" value="P:amino acid activation for nonribosomal peptide biosynthetic process"/>
    <property type="evidence" value="ECO:0007669"/>
    <property type="project" value="TreeGrafter"/>
</dbReference>
<sequence length="179" mass="19693">MGTHSRTLQFNSYWFDGMLLEIFGILIVGGTIRGLSESERIKDLADSVERIHANTITTLATSVSRLIEPSSVPSLETVCFGSEPVLPSDRDRWASKVRLLSVYGPTETCSIMLFVDMERNSPATLLCHPVGSRVWVVNHLKDNELAPLGGVSELFIEGPGLARHYLNDEDKSAATFVSN</sequence>
<keyword evidence="1" id="KW-0596">Phosphopantetheine</keyword>
<keyword evidence="6" id="KW-1185">Reference proteome</keyword>
<dbReference type="InterPro" id="IPR042099">
    <property type="entry name" value="ANL_N_sf"/>
</dbReference>
<feature type="transmembrane region" description="Helical" evidence="3">
    <location>
        <begin position="12"/>
        <end position="32"/>
    </location>
</feature>
<evidence type="ECO:0000259" key="4">
    <source>
        <dbReference type="Pfam" id="PF00501"/>
    </source>
</evidence>
<reference evidence="5" key="1">
    <citation type="submission" date="2022-10" db="EMBL/GenBank/DDBJ databases">
        <title>Fusarium specimens isolated from Avocado Roots.</title>
        <authorList>
            <person name="Stajich J."/>
            <person name="Roper C."/>
            <person name="Heimlech-Rivalta G."/>
        </authorList>
    </citation>
    <scope>NUCLEOTIDE SEQUENCE</scope>
    <source>
        <strain evidence="5">CF00143</strain>
    </source>
</reference>
<accession>A0A9W8PMF4</accession>
<protein>
    <submittedName>
        <fullName evidence="5">Apicidin F synthase</fullName>
    </submittedName>
</protein>
<dbReference type="Gene3D" id="3.40.50.12780">
    <property type="entry name" value="N-terminal domain of ligase-like"/>
    <property type="match status" value="1"/>
</dbReference>
<evidence type="ECO:0000256" key="3">
    <source>
        <dbReference type="SAM" id="Phobius"/>
    </source>
</evidence>
<dbReference type="Proteomes" id="UP001152130">
    <property type="component" value="Unassembled WGS sequence"/>
</dbReference>
<dbReference type="SUPFAM" id="SSF56801">
    <property type="entry name" value="Acetyl-CoA synthetase-like"/>
    <property type="match status" value="1"/>
</dbReference>
<dbReference type="InterPro" id="IPR000873">
    <property type="entry name" value="AMP-dep_synth/lig_dom"/>
</dbReference>
<dbReference type="EMBL" id="JAPDHF010000011">
    <property type="protein sequence ID" value="KAJ4010940.1"/>
    <property type="molecule type" value="Genomic_DNA"/>
</dbReference>
<dbReference type="PANTHER" id="PTHR45527">
    <property type="entry name" value="NONRIBOSOMAL PEPTIDE SYNTHETASE"/>
    <property type="match status" value="1"/>
</dbReference>
<organism evidence="5 6">
    <name type="scientific">Fusarium irregulare</name>
    <dbReference type="NCBI Taxonomy" id="2494466"/>
    <lineage>
        <taxon>Eukaryota</taxon>
        <taxon>Fungi</taxon>
        <taxon>Dikarya</taxon>
        <taxon>Ascomycota</taxon>
        <taxon>Pezizomycotina</taxon>
        <taxon>Sordariomycetes</taxon>
        <taxon>Hypocreomycetidae</taxon>
        <taxon>Hypocreales</taxon>
        <taxon>Nectriaceae</taxon>
        <taxon>Fusarium</taxon>
        <taxon>Fusarium incarnatum-equiseti species complex</taxon>
    </lineage>
</organism>
<gene>
    <name evidence="5" type="primary">APF1</name>
    <name evidence="5" type="ORF">NW766_007572</name>
</gene>
<dbReference type="AlphaFoldDB" id="A0A9W8PMF4"/>
<dbReference type="GO" id="GO:0044550">
    <property type="term" value="P:secondary metabolite biosynthetic process"/>
    <property type="evidence" value="ECO:0007669"/>
    <property type="project" value="TreeGrafter"/>
</dbReference>
<feature type="domain" description="AMP-dependent synthetase/ligase" evidence="4">
    <location>
        <begin position="4"/>
        <end position="166"/>
    </location>
</feature>
<dbReference type="GO" id="GO:0031177">
    <property type="term" value="F:phosphopantetheine binding"/>
    <property type="evidence" value="ECO:0007669"/>
    <property type="project" value="TreeGrafter"/>
</dbReference>
<dbReference type="OrthoDB" id="416786at2759"/>
<proteinExistence type="predicted"/>